<proteinExistence type="predicted"/>
<organism evidence="1 2">
    <name type="scientific">Phyllosticta citribraziliensis</name>
    <dbReference type="NCBI Taxonomy" id="989973"/>
    <lineage>
        <taxon>Eukaryota</taxon>
        <taxon>Fungi</taxon>
        <taxon>Dikarya</taxon>
        <taxon>Ascomycota</taxon>
        <taxon>Pezizomycotina</taxon>
        <taxon>Dothideomycetes</taxon>
        <taxon>Dothideomycetes incertae sedis</taxon>
        <taxon>Botryosphaeriales</taxon>
        <taxon>Phyllostictaceae</taxon>
        <taxon>Phyllosticta</taxon>
    </lineage>
</organism>
<sequence length="220" mass="24862">MASEPGDPPGDSPSASEILAQHDIMFEKIDTVLEHVVQAYADYKQLFKEQIETFRTSEMVPSTRTDITEPTKWSICEYSDRMGNTIREWQKLAAAVQYFIYDMELARTNLLLMAIDFDNTTDSYIEKEASIMDEAAKSQAQSLEHTKEFKKLKEAASDFEKEAGEIISKFGESRKDILRKINAMGAHAAVMRELANQAKEASPGMEWMTLEDLGASRDSL</sequence>
<reference evidence="1 2" key="1">
    <citation type="submission" date="2024-04" db="EMBL/GenBank/DDBJ databases">
        <title>Phyllosticta paracitricarpa is synonymous to the EU quarantine fungus P. citricarpa based on phylogenomic analyses.</title>
        <authorList>
            <consortium name="Lawrence Berkeley National Laboratory"/>
            <person name="Van ingen-buijs V.A."/>
            <person name="Van westerhoven A.C."/>
            <person name="Haridas S."/>
            <person name="Skiadas P."/>
            <person name="Martin F."/>
            <person name="Groenewald J.Z."/>
            <person name="Crous P.W."/>
            <person name="Seidl M.F."/>
        </authorList>
    </citation>
    <scope>NUCLEOTIDE SEQUENCE [LARGE SCALE GENOMIC DNA]</scope>
    <source>
        <strain evidence="1 2">CPC 17464</strain>
    </source>
</reference>
<comment type="caution">
    <text evidence="1">The sequence shown here is derived from an EMBL/GenBank/DDBJ whole genome shotgun (WGS) entry which is preliminary data.</text>
</comment>
<dbReference type="RefSeq" id="XP_066652193.1">
    <property type="nucleotide sequence ID" value="XM_066796639.1"/>
</dbReference>
<protein>
    <submittedName>
        <fullName evidence="1">Uncharacterized protein</fullName>
    </submittedName>
</protein>
<dbReference type="EMBL" id="JBBPEH010000010">
    <property type="protein sequence ID" value="KAK7532800.1"/>
    <property type="molecule type" value="Genomic_DNA"/>
</dbReference>
<dbReference type="Proteomes" id="UP001360953">
    <property type="component" value="Unassembled WGS sequence"/>
</dbReference>
<keyword evidence="2" id="KW-1185">Reference proteome</keyword>
<dbReference type="GeneID" id="92029545"/>
<evidence type="ECO:0000313" key="2">
    <source>
        <dbReference type="Proteomes" id="UP001360953"/>
    </source>
</evidence>
<name>A0ABR1LFY2_9PEZI</name>
<evidence type="ECO:0000313" key="1">
    <source>
        <dbReference type="EMBL" id="KAK7532800.1"/>
    </source>
</evidence>
<gene>
    <name evidence="1" type="ORF">J3D65DRAFT_52214</name>
</gene>
<accession>A0ABR1LFY2</accession>